<dbReference type="InterPro" id="IPR016477">
    <property type="entry name" value="Fructo-/Ketosamine-3-kinase"/>
</dbReference>
<dbReference type="STRING" id="797515.HMPREF9103_01682"/>
<keyword evidence="1 2" id="KW-0418">Kinase</keyword>
<evidence type="ECO:0000313" key="2">
    <source>
        <dbReference type="EMBL" id="EHL98255.1"/>
    </source>
</evidence>
<keyword evidence="1" id="KW-0808">Transferase</keyword>
<reference evidence="2 3" key="1">
    <citation type="submission" date="2011-09" db="EMBL/GenBank/DDBJ databases">
        <authorList>
            <person name="Weinstock G."/>
            <person name="Sodergren E."/>
            <person name="Clifton S."/>
            <person name="Fulton L."/>
            <person name="Fulton B."/>
            <person name="Courtney L."/>
            <person name="Fronick C."/>
            <person name="Harrison M."/>
            <person name="Strong C."/>
            <person name="Farmer C."/>
            <person name="Delahaunty K."/>
            <person name="Markovic C."/>
            <person name="Hall O."/>
            <person name="Minx P."/>
            <person name="Tomlinson C."/>
            <person name="Mitreva M."/>
            <person name="Hou S."/>
            <person name="Chen J."/>
            <person name="Wollam A."/>
            <person name="Pepin K.H."/>
            <person name="Johnson M."/>
            <person name="Bhonagiri V."/>
            <person name="Zhang X."/>
            <person name="Suruliraj S."/>
            <person name="Warren W."/>
            <person name="Chinwalla A."/>
            <person name="Mardis E.R."/>
            <person name="Wilson R.K."/>
        </authorList>
    </citation>
    <scope>NUCLEOTIDE SEQUENCE [LARGE SCALE GENOMIC DNA]</scope>
    <source>
        <strain evidence="2 3">F0439</strain>
    </source>
</reference>
<dbReference type="Gene3D" id="3.30.200.20">
    <property type="entry name" value="Phosphorylase Kinase, domain 1"/>
    <property type="match status" value="1"/>
</dbReference>
<dbReference type="InterPro" id="IPR011009">
    <property type="entry name" value="Kinase-like_dom_sf"/>
</dbReference>
<dbReference type="GO" id="GO:0016301">
    <property type="term" value="F:kinase activity"/>
    <property type="evidence" value="ECO:0007669"/>
    <property type="project" value="UniProtKB-UniRule"/>
</dbReference>
<dbReference type="Gene3D" id="3.90.1200.10">
    <property type="match status" value="1"/>
</dbReference>
<name>G9ZPM9_9LACO</name>
<accession>G9ZPM9</accession>
<dbReference type="eggNOG" id="COG3001">
    <property type="taxonomic scope" value="Bacteria"/>
</dbReference>
<comment type="caution">
    <text evidence="2">The sequence shown here is derived from an EMBL/GenBank/DDBJ whole genome shotgun (WGS) entry which is preliminary data.</text>
</comment>
<dbReference type="RefSeq" id="WP_008212966.1">
    <property type="nucleotide sequence ID" value="NZ_JH414971.1"/>
</dbReference>
<dbReference type="Proteomes" id="UP000004625">
    <property type="component" value="Unassembled WGS sequence"/>
</dbReference>
<dbReference type="PATRIC" id="fig|797515.3.peg.1557"/>
<evidence type="ECO:0000256" key="1">
    <source>
        <dbReference type="PIRNR" id="PIRNR006221"/>
    </source>
</evidence>
<dbReference type="PANTHER" id="PTHR12149">
    <property type="entry name" value="FRUCTOSAMINE 3 KINASE-RELATED PROTEIN"/>
    <property type="match status" value="1"/>
</dbReference>
<dbReference type="SUPFAM" id="SSF56112">
    <property type="entry name" value="Protein kinase-like (PK-like)"/>
    <property type="match status" value="1"/>
</dbReference>
<dbReference type="AlphaFoldDB" id="G9ZPM9"/>
<dbReference type="HOGENOM" id="CLU_036517_0_1_9"/>
<dbReference type="PANTHER" id="PTHR12149:SF8">
    <property type="entry name" value="PROTEIN-RIBULOSAMINE 3-KINASE"/>
    <property type="match status" value="1"/>
</dbReference>
<comment type="similarity">
    <text evidence="1">Belongs to the fructosamine kinase family.</text>
</comment>
<proteinExistence type="inferred from homology"/>
<protein>
    <submittedName>
        <fullName evidence="2">Fructosamine kinase</fullName>
    </submittedName>
</protein>
<dbReference type="EMBL" id="AGEY01000078">
    <property type="protein sequence ID" value="EHL98255.1"/>
    <property type="molecule type" value="Genomic_DNA"/>
</dbReference>
<dbReference type="PIRSF" id="PIRSF006221">
    <property type="entry name" value="Ketosamine-3-kinase"/>
    <property type="match status" value="1"/>
</dbReference>
<keyword evidence="3" id="KW-1185">Reference proteome</keyword>
<dbReference type="Pfam" id="PF03881">
    <property type="entry name" value="Fructosamin_kin"/>
    <property type="match status" value="1"/>
</dbReference>
<sequence length="317" mass="36538">MDTRLFAQLPVSKIDQYQPVGGGDINEAYRLTDENGTRYFLLIQPNHTKEFFKHEVVGLKLLAQTVSTPEVLDWGGFGPDAYLLLSYINHQPAGDQYEMGKQLAQLHKRRSPNKQYGFDEGFTMGTYTADNTWQPKWEKFFVNQRLESLKRLIQERGLWTAEMETAYAKSIKTFKRLMAAYHPLPSLLHGDLWSGNFMFDPDGQPVFIDPAVFYGDREFDLGITHVFGGFNADFYQGYQDTYPLEKGFEKRLPFYQLYYLMFHLSQFGAGYQGVSCKCWNCAPTNSDGAKLSWLPAFFFDVIFRKSLVESATRLTLI</sequence>
<evidence type="ECO:0000313" key="3">
    <source>
        <dbReference type="Proteomes" id="UP000004625"/>
    </source>
</evidence>
<organism evidence="2 3">
    <name type="scientific">Lentilactobacillus parafarraginis F0439</name>
    <dbReference type="NCBI Taxonomy" id="797515"/>
    <lineage>
        <taxon>Bacteria</taxon>
        <taxon>Bacillati</taxon>
        <taxon>Bacillota</taxon>
        <taxon>Bacilli</taxon>
        <taxon>Lactobacillales</taxon>
        <taxon>Lactobacillaceae</taxon>
        <taxon>Lentilactobacillus</taxon>
    </lineage>
</organism>
<gene>
    <name evidence="2" type="ORF">HMPREF9103_01682</name>
</gene>